<feature type="chain" id="PRO_5047068476" evidence="2">
    <location>
        <begin position="28"/>
        <end position="262"/>
    </location>
</feature>
<evidence type="ECO:0000256" key="2">
    <source>
        <dbReference type="SAM" id="SignalP"/>
    </source>
</evidence>
<dbReference type="EMBL" id="JBHSPH010000001">
    <property type="protein sequence ID" value="MFC5861428.1"/>
    <property type="molecule type" value="Genomic_DNA"/>
</dbReference>
<evidence type="ECO:0000256" key="1">
    <source>
        <dbReference type="SAM" id="MobiDB-lite"/>
    </source>
</evidence>
<evidence type="ECO:0000313" key="3">
    <source>
        <dbReference type="EMBL" id="MFC5861428.1"/>
    </source>
</evidence>
<reference evidence="4" key="1">
    <citation type="journal article" date="2019" name="Int. J. Syst. Evol. Microbiol.">
        <title>The Global Catalogue of Microorganisms (GCM) 10K type strain sequencing project: providing services to taxonomists for standard genome sequencing and annotation.</title>
        <authorList>
            <consortium name="The Broad Institute Genomics Platform"/>
            <consortium name="The Broad Institute Genome Sequencing Center for Infectious Disease"/>
            <person name="Wu L."/>
            <person name="Ma J."/>
        </authorList>
    </citation>
    <scope>NUCLEOTIDE SEQUENCE [LARGE SCALE GENOMIC DNA]</scope>
    <source>
        <strain evidence="4">JCM 4087</strain>
    </source>
</reference>
<proteinExistence type="predicted"/>
<sequence length="262" mass="29189">MASRPTATVLKVAAAALFICLMQTGFAQRGGGHASFAAHGSPHVTSHFSGGFRASTSRPSFAPSRAGFAPRSFAARRQFMPTGMPGGNRTSYRPGFSARQPQYRSDRYRRPYRGPRRSPYVNTAWNIWPGWTVPYYIGYPDDYGYDYEDNGDDPTNQAQPYQEDAYNEAPYAEEPEPWPAYPPTQPVSSQTSAPPAQQETVTLIFKDGRQPEQIRNYMITGSTLYVLDQKRQEIPIKDLDLTATVTTNRGAGVDFQLPQGTR</sequence>
<accession>A0ABW1EDI8</accession>
<gene>
    <name evidence="3" type="ORF">ACFPT7_03925</name>
</gene>
<feature type="compositionally biased region" description="Polar residues" evidence="1">
    <location>
        <begin position="186"/>
        <end position="197"/>
    </location>
</feature>
<feature type="signal peptide" evidence="2">
    <location>
        <begin position="1"/>
        <end position="27"/>
    </location>
</feature>
<name>A0ABW1EDI8_9BACT</name>
<organism evidence="3 4">
    <name type="scientific">Acidicapsa dinghuensis</name>
    <dbReference type="NCBI Taxonomy" id="2218256"/>
    <lineage>
        <taxon>Bacteria</taxon>
        <taxon>Pseudomonadati</taxon>
        <taxon>Acidobacteriota</taxon>
        <taxon>Terriglobia</taxon>
        <taxon>Terriglobales</taxon>
        <taxon>Acidobacteriaceae</taxon>
        <taxon>Acidicapsa</taxon>
    </lineage>
</organism>
<evidence type="ECO:0000313" key="4">
    <source>
        <dbReference type="Proteomes" id="UP001596091"/>
    </source>
</evidence>
<dbReference type="Proteomes" id="UP001596091">
    <property type="component" value="Unassembled WGS sequence"/>
</dbReference>
<feature type="region of interest" description="Disordered" evidence="1">
    <location>
        <begin position="82"/>
        <end position="102"/>
    </location>
</feature>
<dbReference type="RefSeq" id="WP_263333711.1">
    <property type="nucleotide sequence ID" value="NZ_JAGSYH010000002.1"/>
</dbReference>
<comment type="caution">
    <text evidence="3">The sequence shown here is derived from an EMBL/GenBank/DDBJ whole genome shotgun (WGS) entry which is preliminary data.</text>
</comment>
<feature type="region of interest" description="Disordered" evidence="1">
    <location>
        <begin position="170"/>
        <end position="197"/>
    </location>
</feature>
<protein>
    <submittedName>
        <fullName evidence="3">Uncharacterized protein</fullName>
    </submittedName>
</protein>
<keyword evidence="2" id="KW-0732">Signal</keyword>
<keyword evidence="4" id="KW-1185">Reference proteome</keyword>